<dbReference type="InterPro" id="IPR050428">
    <property type="entry name" value="TCS_sensor_his_kinase"/>
</dbReference>
<evidence type="ECO:0000256" key="7">
    <source>
        <dbReference type="ARBA" id="ARBA00022741"/>
    </source>
</evidence>
<evidence type="ECO:0000256" key="2">
    <source>
        <dbReference type="ARBA" id="ARBA00004141"/>
    </source>
</evidence>
<dbReference type="InterPro" id="IPR003594">
    <property type="entry name" value="HATPase_dom"/>
</dbReference>
<evidence type="ECO:0000256" key="10">
    <source>
        <dbReference type="ARBA" id="ARBA00022989"/>
    </source>
</evidence>
<dbReference type="SUPFAM" id="SSF47384">
    <property type="entry name" value="Homodimeric domain of signal transducing histidine kinase"/>
    <property type="match status" value="1"/>
</dbReference>
<feature type="domain" description="Histidine kinase" evidence="13">
    <location>
        <begin position="244"/>
        <end position="423"/>
    </location>
</feature>
<dbReference type="Proteomes" id="UP001180487">
    <property type="component" value="Unassembled WGS sequence"/>
</dbReference>
<evidence type="ECO:0000313" key="15">
    <source>
        <dbReference type="Proteomes" id="UP001180487"/>
    </source>
</evidence>
<evidence type="ECO:0000256" key="9">
    <source>
        <dbReference type="ARBA" id="ARBA00022840"/>
    </source>
</evidence>
<dbReference type="InterPro" id="IPR036097">
    <property type="entry name" value="HisK_dim/P_sf"/>
</dbReference>
<dbReference type="CDD" id="cd00082">
    <property type="entry name" value="HisKA"/>
    <property type="match status" value="1"/>
</dbReference>
<keyword evidence="4" id="KW-0597">Phosphoprotein</keyword>
<evidence type="ECO:0000256" key="5">
    <source>
        <dbReference type="ARBA" id="ARBA00022679"/>
    </source>
</evidence>
<evidence type="ECO:0000256" key="4">
    <source>
        <dbReference type="ARBA" id="ARBA00022553"/>
    </source>
</evidence>
<evidence type="ECO:0000256" key="1">
    <source>
        <dbReference type="ARBA" id="ARBA00000085"/>
    </source>
</evidence>
<dbReference type="Pfam" id="PF00512">
    <property type="entry name" value="HisKA"/>
    <property type="match status" value="1"/>
</dbReference>
<keyword evidence="6 12" id="KW-0812">Transmembrane</keyword>
<evidence type="ECO:0000259" key="13">
    <source>
        <dbReference type="PROSITE" id="PS50109"/>
    </source>
</evidence>
<dbReference type="PROSITE" id="PS50109">
    <property type="entry name" value="HIS_KIN"/>
    <property type="match status" value="1"/>
</dbReference>
<dbReference type="PANTHER" id="PTHR45436">
    <property type="entry name" value="SENSOR HISTIDINE KINASE YKOH"/>
    <property type="match status" value="1"/>
</dbReference>
<name>A0ABU2CB49_9BURK</name>
<dbReference type="SUPFAM" id="SSF55874">
    <property type="entry name" value="ATPase domain of HSP90 chaperone/DNA topoisomerase II/histidine kinase"/>
    <property type="match status" value="1"/>
</dbReference>
<dbReference type="Gene3D" id="3.30.565.10">
    <property type="entry name" value="Histidine kinase-like ATPase, C-terminal domain"/>
    <property type="match status" value="1"/>
</dbReference>
<sequence length="455" mass="48745">MNPGGSSLTRHLLVWALGALLLVWAGFMAVGVQTGLHEADELTDGHLASVSALLLHQQGGVFLSNGARPAPEGYAELKSHDYQQSLSVVVWDTAGRVLTHTGAAVLPPFAQSEGFADLQLGPQAERWRSFARWDAEGPARSRRVMVLLSVDERDDLAWDIAEQVALPGLWLLPVVALALGLAIRRGLRPLHLLSADVHALDVAQASTLQARHPHAEFEAVVAAINILVERQQTALQRERSLADEVAHELRTPLASLALLARALQGPLSPAERAQSLQQLEADALRAGEVVNQLLVLARTSRVELAESAEPVDLLALAQRVVADYAQSAWQSGHVLSVSGDALPLVSGHPVLIELALRNLVENALRHTPPGTEVEVQTGHSQALAWLQVCDAGAASGQAKPVDALGLGHKIVSRVAEVHAGRFERIAPETDVTGSQIRWQTCYRLSFAIQTAVGGR</sequence>
<keyword evidence="7" id="KW-0547">Nucleotide-binding</keyword>
<dbReference type="InterPro" id="IPR036890">
    <property type="entry name" value="HATPase_C_sf"/>
</dbReference>
<accession>A0ABU2CB49</accession>
<dbReference type="EC" id="2.7.13.3" evidence="3"/>
<dbReference type="PANTHER" id="PTHR45436:SF14">
    <property type="entry name" value="SENSOR PROTEIN QSEC"/>
    <property type="match status" value="1"/>
</dbReference>
<dbReference type="RefSeq" id="WP_310374791.1">
    <property type="nucleotide sequence ID" value="NZ_JAVDXT010000003.1"/>
</dbReference>
<evidence type="ECO:0000256" key="3">
    <source>
        <dbReference type="ARBA" id="ARBA00012438"/>
    </source>
</evidence>
<dbReference type="InterPro" id="IPR005467">
    <property type="entry name" value="His_kinase_dom"/>
</dbReference>
<comment type="subcellular location">
    <subcellularLocation>
        <location evidence="2">Membrane</location>
        <topology evidence="2">Multi-pass membrane protein</topology>
    </subcellularLocation>
</comment>
<evidence type="ECO:0000313" key="14">
    <source>
        <dbReference type="EMBL" id="MDR7378565.1"/>
    </source>
</evidence>
<proteinExistence type="predicted"/>
<keyword evidence="12" id="KW-0472">Membrane</keyword>
<dbReference type="InterPro" id="IPR003661">
    <property type="entry name" value="HisK_dim/P_dom"/>
</dbReference>
<keyword evidence="8 14" id="KW-0418">Kinase</keyword>
<organism evidence="14 15">
    <name type="scientific">Rhodoferax ferrireducens</name>
    <dbReference type="NCBI Taxonomy" id="192843"/>
    <lineage>
        <taxon>Bacteria</taxon>
        <taxon>Pseudomonadati</taxon>
        <taxon>Pseudomonadota</taxon>
        <taxon>Betaproteobacteria</taxon>
        <taxon>Burkholderiales</taxon>
        <taxon>Comamonadaceae</taxon>
        <taxon>Rhodoferax</taxon>
    </lineage>
</organism>
<evidence type="ECO:0000256" key="6">
    <source>
        <dbReference type="ARBA" id="ARBA00022692"/>
    </source>
</evidence>
<keyword evidence="10 12" id="KW-1133">Transmembrane helix</keyword>
<dbReference type="SMART" id="SM00388">
    <property type="entry name" value="HisKA"/>
    <property type="match status" value="1"/>
</dbReference>
<comment type="caution">
    <text evidence="14">The sequence shown here is derived from an EMBL/GenBank/DDBJ whole genome shotgun (WGS) entry which is preliminary data.</text>
</comment>
<keyword evidence="9" id="KW-0067">ATP-binding</keyword>
<gene>
    <name evidence="14" type="ORF">J2X19_003259</name>
</gene>
<keyword evidence="5 14" id="KW-0808">Transferase</keyword>
<dbReference type="GO" id="GO:0004673">
    <property type="term" value="F:protein histidine kinase activity"/>
    <property type="evidence" value="ECO:0007669"/>
    <property type="project" value="UniProtKB-EC"/>
</dbReference>
<evidence type="ECO:0000256" key="8">
    <source>
        <dbReference type="ARBA" id="ARBA00022777"/>
    </source>
</evidence>
<comment type="catalytic activity">
    <reaction evidence="1">
        <text>ATP + protein L-histidine = ADP + protein N-phospho-L-histidine.</text>
        <dbReference type="EC" id="2.7.13.3"/>
    </reaction>
</comment>
<keyword evidence="15" id="KW-1185">Reference proteome</keyword>
<dbReference type="SMART" id="SM00387">
    <property type="entry name" value="HATPase_c"/>
    <property type="match status" value="1"/>
</dbReference>
<evidence type="ECO:0000256" key="11">
    <source>
        <dbReference type="ARBA" id="ARBA00023012"/>
    </source>
</evidence>
<feature type="transmembrane region" description="Helical" evidence="12">
    <location>
        <begin position="12"/>
        <end position="32"/>
    </location>
</feature>
<reference evidence="14 15" key="1">
    <citation type="submission" date="2023-07" db="EMBL/GenBank/DDBJ databases">
        <title>Sorghum-associated microbial communities from plants grown in Nebraska, USA.</title>
        <authorList>
            <person name="Schachtman D."/>
        </authorList>
    </citation>
    <scope>NUCLEOTIDE SEQUENCE [LARGE SCALE GENOMIC DNA]</scope>
    <source>
        <strain evidence="14 15">BE313</strain>
    </source>
</reference>
<keyword evidence="11" id="KW-0902">Two-component regulatory system</keyword>
<protein>
    <recommendedName>
        <fullName evidence="3">histidine kinase</fullName>
        <ecNumber evidence="3">2.7.13.3</ecNumber>
    </recommendedName>
</protein>
<evidence type="ECO:0000256" key="12">
    <source>
        <dbReference type="SAM" id="Phobius"/>
    </source>
</evidence>
<dbReference type="EMBL" id="JAVDXT010000003">
    <property type="protein sequence ID" value="MDR7378565.1"/>
    <property type="molecule type" value="Genomic_DNA"/>
</dbReference>
<dbReference type="Gene3D" id="1.10.287.130">
    <property type="match status" value="1"/>
</dbReference>